<evidence type="ECO:0000313" key="1">
    <source>
        <dbReference type="EMBL" id="ESL10566.1"/>
    </source>
</evidence>
<accession>A0A061J932</accession>
<sequence length="478" mass="52917">MNCSLFYYIQQFGMEHKRQRLVVWQEAIERRDYIRQRLLFLVECHQRCYNHPLLMQAGVSVRKLKWWERVVMESSISCAVRHCPAAVLNSETAGDASTIKECRTSIVMSPSVLCTSSLVTGSPSFVYPDASQCVIWLNTGKDEGSSVSTMSAPSATHRFYVRADTAFVNGLLQEMGQLDFPTSMGLCPRAFVPPQDSTGNVVSIACTARVQNTEHASELVDCNLVWVRGFLLRECLQPLPLFQELSMCLRSKEIAERQNEQATSSSRVVGGASNTLFLQPVSRKRGRGRSLASVDFSVSVSTMGKAWADFYLFMELTGEAWGSVSCSTSTLAFSSLPSPTLYRRNKGYLSSQSRGPVSLETLVGASGGPATSASRKLYTSTPTCAGEVSKTLPLTKSLGSEFDVKYEVERLFVREYHRRKKLQDEYNAEVVALGWIIQRDQVTTVNGGKDKMTDKKQPFQKGCCVSLLAGATEGTLTH</sequence>
<evidence type="ECO:0000313" key="2">
    <source>
        <dbReference type="Proteomes" id="UP000031737"/>
    </source>
</evidence>
<dbReference type="AlphaFoldDB" id="A0A061J932"/>
<protein>
    <submittedName>
        <fullName evidence="1">Uncharacterized protein</fullName>
    </submittedName>
</protein>
<comment type="caution">
    <text evidence="1">The sequence shown here is derived from an EMBL/GenBank/DDBJ whole genome shotgun (WGS) entry which is preliminary data.</text>
</comment>
<dbReference type="EMBL" id="AUPL01001700">
    <property type="protein sequence ID" value="ESL10566.1"/>
    <property type="molecule type" value="Genomic_DNA"/>
</dbReference>
<dbReference type="VEuPathDB" id="TriTrypDB:TRSC58_01700"/>
<gene>
    <name evidence="1" type="ORF">TRSC58_01700</name>
</gene>
<keyword evidence="2" id="KW-1185">Reference proteome</keyword>
<organism evidence="1 2">
    <name type="scientific">Trypanosoma rangeli SC58</name>
    <dbReference type="NCBI Taxonomy" id="429131"/>
    <lineage>
        <taxon>Eukaryota</taxon>
        <taxon>Discoba</taxon>
        <taxon>Euglenozoa</taxon>
        <taxon>Kinetoplastea</taxon>
        <taxon>Metakinetoplastina</taxon>
        <taxon>Trypanosomatida</taxon>
        <taxon>Trypanosomatidae</taxon>
        <taxon>Trypanosoma</taxon>
        <taxon>Herpetosoma</taxon>
    </lineage>
</organism>
<reference evidence="1 2" key="1">
    <citation type="submission" date="2013-07" db="EMBL/GenBank/DDBJ databases">
        <authorList>
            <person name="Stoco P.H."/>
            <person name="Wagner G."/>
            <person name="Gerber A."/>
            <person name="Zaha A."/>
            <person name="Thompson C."/>
            <person name="Bartholomeu D.C."/>
            <person name="Luckemeyer D.D."/>
            <person name="Bahia D."/>
            <person name="Loreto E."/>
            <person name="Prestes E.B."/>
            <person name="Lima F.M."/>
            <person name="Rodrigues-Luiz G."/>
            <person name="Vallejo G.A."/>
            <person name="Filho J.F."/>
            <person name="Monteiro K.M."/>
            <person name="Tyler K.M."/>
            <person name="de Almeida L.G."/>
            <person name="Ortiz M.F."/>
            <person name="Siervo M.A."/>
            <person name="de Moraes M.H."/>
            <person name="Cunha O.L."/>
            <person name="Mendonca-Neto R."/>
            <person name="Silva R."/>
            <person name="Teixeira S.M."/>
            <person name="Murta S.M."/>
            <person name="Sincero T.C."/>
            <person name="Mendes T.A."/>
            <person name="Urmenyi T.P."/>
            <person name="Silva V.G."/>
            <person name="da Rocha W.D."/>
            <person name="Andersson B."/>
            <person name="Romanha A.J."/>
            <person name="Steindel M."/>
            <person name="de Vasconcelos A.T."/>
            <person name="Grisard E.C."/>
        </authorList>
    </citation>
    <scope>NUCLEOTIDE SEQUENCE [LARGE SCALE GENOMIC DNA]</scope>
    <source>
        <strain evidence="1 2">SC58</strain>
    </source>
</reference>
<dbReference type="Proteomes" id="UP000031737">
    <property type="component" value="Unassembled WGS sequence"/>
</dbReference>
<dbReference type="OrthoDB" id="273572at2759"/>
<proteinExistence type="predicted"/>
<name>A0A061J932_TRYRA</name>